<name>A0A383B8K8_9ZZZZ</name>
<proteinExistence type="predicted"/>
<accession>A0A383B8K8</accession>
<protein>
    <submittedName>
        <fullName evidence="1">Uncharacterized protein</fullName>
    </submittedName>
</protein>
<gene>
    <name evidence="1" type="ORF">METZ01_LOCUS469068</name>
</gene>
<evidence type="ECO:0000313" key="1">
    <source>
        <dbReference type="EMBL" id="SVE16214.1"/>
    </source>
</evidence>
<dbReference type="EMBL" id="UINC01198312">
    <property type="protein sequence ID" value="SVE16214.1"/>
    <property type="molecule type" value="Genomic_DNA"/>
</dbReference>
<feature type="non-terminal residue" evidence="1">
    <location>
        <position position="60"/>
    </location>
</feature>
<organism evidence="1">
    <name type="scientific">marine metagenome</name>
    <dbReference type="NCBI Taxonomy" id="408172"/>
    <lineage>
        <taxon>unclassified sequences</taxon>
        <taxon>metagenomes</taxon>
        <taxon>ecological metagenomes</taxon>
    </lineage>
</organism>
<sequence>MAKLKDLIKEFASVGGVVSQNAFPSLDMGFNTQKTAKATDLSGMVEDIYGQSTERVNVKE</sequence>
<dbReference type="AlphaFoldDB" id="A0A383B8K8"/>
<reference evidence="1" key="1">
    <citation type="submission" date="2018-05" db="EMBL/GenBank/DDBJ databases">
        <authorList>
            <person name="Lanie J.A."/>
            <person name="Ng W.-L."/>
            <person name="Kazmierczak K.M."/>
            <person name="Andrzejewski T.M."/>
            <person name="Davidsen T.M."/>
            <person name="Wayne K.J."/>
            <person name="Tettelin H."/>
            <person name="Glass J.I."/>
            <person name="Rusch D."/>
            <person name="Podicherti R."/>
            <person name="Tsui H.-C.T."/>
            <person name="Winkler M.E."/>
        </authorList>
    </citation>
    <scope>NUCLEOTIDE SEQUENCE</scope>
</reference>